<comment type="subcellular location">
    <subcellularLocation>
        <location evidence="2 13">Cell membrane</location>
        <topology evidence="2 13">Peripheral membrane protein</topology>
    </subcellularLocation>
</comment>
<keyword evidence="8 13" id="KW-0472">Membrane</keyword>
<evidence type="ECO:0000256" key="2">
    <source>
        <dbReference type="ARBA" id="ARBA00004202"/>
    </source>
</evidence>
<dbReference type="PANTHER" id="PTHR13822:SF10">
    <property type="entry name" value="ATP SYNTHASE EPSILON CHAIN, CHLOROPLASTIC"/>
    <property type="match status" value="1"/>
</dbReference>
<dbReference type="AlphaFoldDB" id="A0A451A341"/>
<feature type="domain" description="ATP synthase F1 complex delta/epsilon subunit N-terminal" evidence="15">
    <location>
        <begin position="18"/>
        <end position="95"/>
    </location>
</feature>
<dbReference type="Pfam" id="PF02823">
    <property type="entry name" value="ATP-synt_DE_N"/>
    <property type="match status" value="1"/>
</dbReference>
<dbReference type="EMBL" id="CAADFX010000031">
    <property type="protein sequence ID" value="VFK55368.1"/>
    <property type="molecule type" value="Genomic_DNA"/>
</dbReference>
<reference evidence="18" key="1">
    <citation type="submission" date="2019-02" db="EMBL/GenBank/DDBJ databases">
        <authorList>
            <person name="Gruber-Vodicka R. H."/>
            <person name="Seah K. B. B."/>
        </authorList>
    </citation>
    <scope>NUCLEOTIDE SEQUENCE</scope>
    <source>
        <strain evidence="17">BECK_BY1</strain>
        <strain evidence="18">BECK_BY2</strain>
        <strain evidence="16">BECK_BY3</strain>
    </source>
</reference>
<dbReference type="InterPro" id="IPR020546">
    <property type="entry name" value="ATP_synth_F1_dsu/esu_N"/>
</dbReference>
<evidence type="ECO:0000256" key="10">
    <source>
        <dbReference type="ARBA" id="ARBA00023310"/>
    </source>
</evidence>
<comment type="subunit">
    <text evidence="4 13 14">F-type ATPases have 2 components, CF(1) - the catalytic core - and CF(0) - the membrane proton channel. CF(1) has five subunits: alpha(3), beta(3), gamma(1), delta(1), epsilon(1). CF(0) has three main subunits: a, b and c.</text>
</comment>
<dbReference type="GO" id="GO:0045259">
    <property type="term" value="C:proton-transporting ATP synthase complex"/>
    <property type="evidence" value="ECO:0007669"/>
    <property type="project" value="UniProtKB-KW"/>
</dbReference>
<evidence type="ECO:0000256" key="7">
    <source>
        <dbReference type="ARBA" id="ARBA00023065"/>
    </source>
</evidence>
<evidence type="ECO:0000313" key="16">
    <source>
        <dbReference type="EMBL" id="VFK54803.1"/>
    </source>
</evidence>
<comment type="similarity">
    <text evidence="3 13 14">Belongs to the ATPase epsilon chain family.</text>
</comment>
<evidence type="ECO:0000256" key="6">
    <source>
        <dbReference type="ARBA" id="ARBA00022448"/>
    </source>
</evidence>
<dbReference type="CDD" id="cd12152">
    <property type="entry name" value="F1-ATPase_delta"/>
    <property type="match status" value="1"/>
</dbReference>
<dbReference type="HAMAP" id="MF_00530">
    <property type="entry name" value="ATP_synth_epsil_bac"/>
    <property type="match status" value="1"/>
</dbReference>
<evidence type="ECO:0000313" key="18">
    <source>
        <dbReference type="EMBL" id="VFK60441.1"/>
    </source>
</evidence>
<keyword evidence="6 13" id="KW-0813">Transport</keyword>
<dbReference type="GO" id="GO:0005524">
    <property type="term" value="F:ATP binding"/>
    <property type="evidence" value="ECO:0007669"/>
    <property type="project" value="UniProtKB-UniRule"/>
</dbReference>
<evidence type="ECO:0000256" key="3">
    <source>
        <dbReference type="ARBA" id="ARBA00005712"/>
    </source>
</evidence>
<evidence type="ECO:0000256" key="4">
    <source>
        <dbReference type="ARBA" id="ARBA00011648"/>
    </source>
</evidence>
<dbReference type="InterPro" id="IPR036794">
    <property type="entry name" value="ATP_F1_dsu/esu_C_sf"/>
</dbReference>
<keyword evidence="13" id="KW-1003">Cell membrane</keyword>
<keyword evidence="13" id="KW-0375">Hydrogen ion transport</keyword>
<dbReference type="GO" id="GO:0005886">
    <property type="term" value="C:plasma membrane"/>
    <property type="evidence" value="ECO:0007669"/>
    <property type="project" value="UniProtKB-SubCell"/>
</dbReference>
<dbReference type="SUPFAM" id="SSF46604">
    <property type="entry name" value="Epsilon subunit of F1F0-ATP synthase C-terminal domain"/>
    <property type="match status" value="1"/>
</dbReference>
<dbReference type="EMBL" id="CAADFY010000056">
    <property type="protein sequence ID" value="VFK54803.1"/>
    <property type="molecule type" value="Genomic_DNA"/>
</dbReference>
<protein>
    <recommendedName>
        <fullName evidence="5 13">ATP synthase epsilon chain</fullName>
    </recommendedName>
    <alternativeName>
        <fullName evidence="12 13">ATP synthase F1 sector epsilon subunit</fullName>
    </alternativeName>
    <alternativeName>
        <fullName evidence="11 13">F-ATPase epsilon subunit</fullName>
    </alternativeName>
</protein>
<evidence type="ECO:0000259" key="15">
    <source>
        <dbReference type="Pfam" id="PF02823"/>
    </source>
</evidence>
<evidence type="ECO:0000256" key="13">
    <source>
        <dbReference type="HAMAP-Rule" id="MF_00530"/>
    </source>
</evidence>
<evidence type="ECO:0000256" key="12">
    <source>
        <dbReference type="ARBA" id="ARBA00031795"/>
    </source>
</evidence>
<dbReference type="SUPFAM" id="SSF51344">
    <property type="entry name" value="Epsilon subunit of F1F0-ATP synthase N-terminal domain"/>
    <property type="match status" value="1"/>
</dbReference>
<evidence type="ECO:0000256" key="9">
    <source>
        <dbReference type="ARBA" id="ARBA00023196"/>
    </source>
</evidence>
<evidence type="ECO:0000256" key="5">
    <source>
        <dbReference type="ARBA" id="ARBA00014480"/>
    </source>
</evidence>
<accession>A0A451A341</accession>
<evidence type="ECO:0000256" key="11">
    <source>
        <dbReference type="ARBA" id="ARBA00030215"/>
    </source>
</evidence>
<gene>
    <name evidence="13" type="primary">atpC</name>
    <name evidence="17" type="ORF">BECKTUN1418D_GA0071000_103114</name>
    <name evidence="18" type="ORF">BECKTUN1418E_GA0071001_105811</name>
    <name evidence="16" type="ORF">BECKTUN1418F_GA0071002_105612</name>
</gene>
<name>A0A451A341_9GAMM</name>
<dbReference type="InterPro" id="IPR001469">
    <property type="entry name" value="ATP_synth_F1_dsu/esu"/>
</dbReference>
<evidence type="ECO:0000313" key="17">
    <source>
        <dbReference type="EMBL" id="VFK55368.1"/>
    </source>
</evidence>
<evidence type="ECO:0000256" key="14">
    <source>
        <dbReference type="RuleBase" id="RU003656"/>
    </source>
</evidence>
<evidence type="ECO:0000256" key="1">
    <source>
        <dbReference type="ARBA" id="ARBA00003543"/>
    </source>
</evidence>
<keyword evidence="10 13" id="KW-0066">ATP synthesis</keyword>
<dbReference type="PANTHER" id="PTHR13822">
    <property type="entry name" value="ATP SYNTHASE DELTA/EPSILON CHAIN"/>
    <property type="match status" value="1"/>
</dbReference>
<dbReference type="EMBL" id="CAADFV010000058">
    <property type="protein sequence ID" value="VFK60441.1"/>
    <property type="molecule type" value="Genomic_DNA"/>
</dbReference>
<sequence length="166" mass="18110">MVINNDKHQPRIANTIYVDVVSAEGMMFTGPAHMVIAPAIMGEIGILPGHSPLLTELRSGEMRIKLSDEDELSIYVSGGLLEVQPSIVTVLADTALRTDIIDNVAAAAAKKLAEENKRNTEKAIRQGMSTFDYAKAKQELAQAIAQIRALDELQKRNPKKGTSRSR</sequence>
<dbReference type="InterPro" id="IPR036771">
    <property type="entry name" value="ATPsynth_dsu/esu_N"/>
</dbReference>
<evidence type="ECO:0000256" key="8">
    <source>
        <dbReference type="ARBA" id="ARBA00023136"/>
    </source>
</evidence>
<keyword evidence="9 13" id="KW-0139">CF(1)</keyword>
<proteinExistence type="inferred from homology"/>
<dbReference type="NCBIfam" id="TIGR01216">
    <property type="entry name" value="ATP_synt_epsi"/>
    <property type="match status" value="1"/>
</dbReference>
<keyword evidence="7 13" id="KW-0406">Ion transport</keyword>
<dbReference type="Gene3D" id="2.60.15.10">
    <property type="entry name" value="F0F1 ATP synthase delta/epsilon subunit, N-terminal"/>
    <property type="match status" value="1"/>
</dbReference>
<organism evidence="18">
    <name type="scientific">Candidatus Kentrum sp. TUN</name>
    <dbReference type="NCBI Taxonomy" id="2126343"/>
    <lineage>
        <taxon>Bacteria</taxon>
        <taxon>Pseudomonadati</taxon>
        <taxon>Pseudomonadota</taxon>
        <taxon>Gammaproteobacteria</taxon>
        <taxon>Candidatus Kentrum</taxon>
    </lineage>
</organism>
<comment type="function">
    <text evidence="1 13">Produces ATP from ADP in the presence of a proton gradient across the membrane.</text>
</comment>
<dbReference type="GO" id="GO:0046933">
    <property type="term" value="F:proton-transporting ATP synthase activity, rotational mechanism"/>
    <property type="evidence" value="ECO:0007669"/>
    <property type="project" value="UniProtKB-UniRule"/>
</dbReference>
<dbReference type="NCBIfam" id="NF001847">
    <property type="entry name" value="PRK00571.1-4"/>
    <property type="match status" value="1"/>
</dbReference>